<protein>
    <submittedName>
        <fullName evidence="1">Uncharacterized protein</fullName>
    </submittedName>
</protein>
<evidence type="ECO:0000313" key="1">
    <source>
        <dbReference type="EMBL" id="PHT71038.1"/>
    </source>
</evidence>
<sequence length="53" mass="6111">MIEIKGHCFELIPFGAGRRMCAGLPLANRVNGKRRVVPGQMMQFEQHMFKFTM</sequence>
<dbReference type="PROSITE" id="PS00086">
    <property type="entry name" value="CYTOCHROME_P450"/>
    <property type="match status" value="1"/>
</dbReference>
<dbReference type="SUPFAM" id="SSF48264">
    <property type="entry name" value="Cytochrome P450"/>
    <property type="match status" value="1"/>
</dbReference>
<proteinExistence type="predicted"/>
<reference evidence="1 2" key="1">
    <citation type="journal article" date="2014" name="Nat. Genet.">
        <title>Genome sequence of the hot pepper provides insights into the evolution of pungency in Capsicum species.</title>
        <authorList>
            <person name="Kim S."/>
            <person name="Park M."/>
            <person name="Yeom S.I."/>
            <person name="Kim Y.M."/>
            <person name="Lee J.M."/>
            <person name="Lee H.A."/>
            <person name="Seo E."/>
            <person name="Choi J."/>
            <person name="Cheong K."/>
            <person name="Kim K.T."/>
            <person name="Jung K."/>
            <person name="Lee G.W."/>
            <person name="Oh S.K."/>
            <person name="Bae C."/>
            <person name="Kim S.B."/>
            <person name="Lee H.Y."/>
            <person name="Kim S.Y."/>
            <person name="Kim M.S."/>
            <person name="Kang B.C."/>
            <person name="Jo Y.D."/>
            <person name="Yang H.B."/>
            <person name="Jeong H.J."/>
            <person name="Kang W.H."/>
            <person name="Kwon J.K."/>
            <person name="Shin C."/>
            <person name="Lim J.Y."/>
            <person name="Park J.H."/>
            <person name="Huh J.H."/>
            <person name="Kim J.S."/>
            <person name="Kim B.D."/>
            <person name="Cohen O."/>
            <person name="Paran I."/>
            <person name="Suh M.C."/>
            <person name="Lee S.B."/>
            <person name="Kim Y.K."/>
            <person name="Shin Y."/>
            <person name="Noh S.J."/>
            <person name="Park J."/>
            <person name="Seo Y.S."/>
            <person name="Kwon S.Y."/>
            <person name="Kim H.A."/>
            <person name="Park J.M."/>
            <person name="Kim H.J."/>
            <person name="Choi S.B."/>
            <person name="Bosland P.W."/>
            <person name="Reeves G."/>
            <person name="Jo S.H."/>
            <person name="Lee B.W."/>
            <person name="Cho H.T."/>
            <person name="Choi H.S."/>
            <person name="Lee M.S."/>
            <person name="Yu Y."/>
            <person name="Do Choi Y."/>
            <person name="Park B.S."/>
            <person name="van Deynze A."/>
            <person name="Ashrafi H."/>
            <person name="Hill T."/>
            <person name="Kim W.T."/>
            <person name="Pai H.S."/>
            <person name="Ahn H.K."/>
            <person name="Yeam I."/>
            <person name="Giovannoni J.J."/>
            <person name="Rose J.K."/>
            <person name="Sorensen I."/>
            <person name="Lee S.J."/>
            <person name="Kim R.W."/>
            <person name="Choi I.Y."/>
            <person name="Choi B.S."/>
            <person name="Lim J.S."/>
            <person name="Lee Y.H."/>
            <person name="Choi D."/>
        </authorList>
    </citation>
    <scope>NUCLEOTIDE SEQUENCE [LARGE SCALE GENOMIC DNA]</scope>
    <source>
        <strain evidence="2">cv. CM334</strain>
    </source>
</reference>
<dbReference type="GO" id="GO:0020037">
    <property type="term" value="F:heme binding"/>
    <property type="evidence" value="ECO:0007669"/>
    <property type="project" value="InterPro"/>
</dbReference>
<keyword evidence="2" id="KW-1185">Reference proteome</keyword>
<dbReference type="InterPro" id="IPR036396">
    <property type="entry name" value="Cyt_P450_sf"/>
</dbReference>
<organism evidence="1 2">
    <name type="scientific">Capsicum annuum</name>
    <name type="common">Capsicum pepper</name>
    <dbReference type="NCBI Taxonomy" id="4072"/>
    <lineage>
        <taxon>Eukaryota</taxon>
        <taxon>Viridiplantae</taxon>
        <taxon>Streptophyta</taxon>
        <taxon>Embryophyta</taxon>
        <taxon>Tracheophyta</taxon>
        <taxon>Spermatophyta</taxon>
        <taxon>Magnoliopsida</taxon>
        <taxon>eudicotyledons</taxon>
        <taxon>Gunneridae</taxon>
        <taxon>Pentapetalae</taxon>
        <taxon>asterids</taxon>
        <taxon>lamiids</taxon>
        <taxon>Solanales</taxon>
        <taxon>Solanaceae</taxon>
        <taxon>Solanoideae</taxon>
        <taxon>Capsiceae</taxon>
        <taxon>Capsicum</taxon>
    </lineage>
</organism>
<evidence type="ECO:0000313" key="2">
    <source>
        <dbReference type="Proteomes" id="UP000222542"/>
    </source>
</evidence>
<reference evidence="1 2" key="2">
    <citation type="journal article" date="2017" name="Genome Biol.">
        <title>New reference genome sequences of hot pepper reveal the massive evolution of plant disease-resistance genes by retroduplication.</title>
        <authorList>
            <person name="Kim S."/>
            <person name="Park J."/>
            <person name="Yeom S.I."/>
            <person name="Kim Y.M."/>
            <person name="Seo E."/>
            <person name="Kim K.T."/>
            <person name="Kim M.S."/>
            <person name="Lee J.M."/>
            <person name="Cheong K."/>
            <person name="Shin H.S."/>
            <person name="Kim S.B."/>
            <person name="Han K."/>
            <person name="Lee J."/>
            <person name="Park M."/>
            <person name="Lee H.A."/>
            <person name="Lee H.Y."/>
            <person name="Lee Y."/>
            <person name="Oh S."/>
            <person name="Lee J.H."/>
            <person name="Choi E."/>
            <person name="Choi E."/>
            <person name="Lee S.E."/>
            <person name="Jeon J."/>
            <person name="Kim H."/>
            <person name="Choi G."/>
            <person name="Song H."/>
            <person name="Lee J."/>
            <person name="Lee S.C."/>
            <person name="Kwon J.K."/>
            <person name="Lee H.Y."/>
            <person name="Koo N."/>
            <person name="Hong Y."/>
            <person name="Kim R.W."/>
            <person name="Kang W.H."/>
            <person name="Huh J.H."/>
            <person name="Kang B.C."/>
            <person name="Yang T.J."/>
            <person name="Lee Y.H."/>
            <person name="Bennetzen J.L."/>
            <person name="Choi D."/>
        </authorList>
    </citation>
    <scope>NUCLEOTIDE SEQUENCE [LARGE SCALE GENOMIC DNA]</scope>
    <source>
        <strain evidence="2">cv. CM334</strain>
    </source>
</reference>
<gene>
    <name evidence="1" type="ORF">T459_26142</name>
</gene>
<dbReference type="AlphaFoldDB" id="A0A2G2YMR5"/>
<dbReference type="GO" id="GO:0004497">
    <property type="term" value="F:monooxygenase activity"/>
    <property type="evidence" value="ECO:0007669"/>
    <property type="project" value="InterPro"/>
</dbReference>
<comment type="caution">
    <text evidence="1">The sequence shown here is derived from an EMBL/GenBank/DDBJ whole genome shotgun (WGS) entry which is preliminary data.</text>
</comment>
<dbReference type="EMBL" id="AYRZ02000010">
    <property type="protein sequence ID" value="PHT71038.1"/>
    <property type="molecule type" value="Genomic_DNA"/>
</dbReference>
<dbReference type="Gramene" id="PHT71038">
    <property type="protein sequence ID" value="PHT71038"/>
    <property type="gene ID" value="T459_26142"/>
</dbReference>
<name>A0A2G2YMR5_CAPAN</name>
<accession>A0A2G2YMR5</accession>
<dbReference type="InterPro" id="IPR017972">
    <property type="entry name" value="Cyt_P450_CS"/>
</dbReference>
<dbReference type="Proteomes" id="UP000222542">
    <property type="component" value="Unassembled WGS sequence"/>
</dbReference>
<dbReference type="GO" id="GO:0016705">
    <property type="term" value="F:oxidoreductase activity, acting on paired donors, with incorporation or reduction of molecular oxygen"/>
    <property type="evidence" value="ECO:0007669"/>
    <property type="project" value="InterPro"/>
</dbReference>
<dbReference type="GO" id="GO:0005506">
    <property type="term" value="F:iron ion binding"/>
    <property type="evidence" value="ECO:0007669"/>
    <property type="project" value="InterPro"/>
</dbReference>